<dbReference type="FunFam" id="1.20.120.550:FF:000005">
    <property type="entry name" value="Inorganic phosphate transporter 1-6"/>
    <property type="match status" value="1"/>
</dbReference>
<feature type="transmembrane region" description="Helical" evidence="17">
    <location>
        <begin position="78"/>
        <end position="99"/>
    </location>
</feature>
<dbReference type="GO" id="GO:0005789">
    <property type="term" value="C:endoplasmic reticulum membrane"/>
    <property type="evidence" value="ECO:0007669"/>
    <property type="project" value="UniProtKB-SubCell"/>
</dbReference>
<keyword evidence="10 17" id="KW-1133">Transmembrane helix</keyword>
<keyword evidence="8" id="KW-1000">Mitochondrion outer membrane</keyword>
<dbReference type="AlphaFoldDB" id="A0A8K1FRE8"/>
<sequence>MPYFAKTYVTCVTLLFLKFVTVTGIQATKSFEAGGHPPEDKDLPLAKGKPAQNYGFYVEDVDETGRERRATELRWQRIVLNDLESIPLALIVFGTGLISGKTNEAAQTAALVVYTVLRFVHTFAYAKSLQPYRTFSWQFGIVAILAGAINSLVGVYRM</sequence>
<feature type="chain" id="PRO_5035438110" description="Microsomal glutathione S-transferase 1" evidence="18">
    <location>
        <begin position="28"/>
        <end position="158"/>
    </location>
</feature>
<feature type="signal peptide" evidence="18">
    <location>
        <begin position="1"/>
        <end position="27"/>
    </location>
</feature>
<dbReference type="Proteomes" id="UP000794436">
    <property type="component" value="Unassembled WGS sequence"/>
</dbReference>
<comment type="caution">
    <text evidence="19">The sequence shown here is derived from an EMBL/GenBank/DDBJ whole genome shotgun (WGS) entry which is preliminary data.</text>
</comment>
<keyword evidence="18" id="KW-0732">Signal</keyword>
<dbReference type="PANTHER" id="PTHR10689">
    <property type="entry name" value="MICROSOMAL GLUTATHIONE S-TRANSFERASE 1"/>
    <property type="match status" value="1"/>
</dbReference>
<dbReference type="SUPFAM" id="SSF161084">
    <property type="entry name" value="MAPEG domain-like"/>
    <property type="match status" value="1"/>
</dbReference>
<evidence type="ECO:0000256" key="2">
    <source>
        <dbReference type="ARBA" id="ARBA00004294"/>
    </source>
</evidence>
<evidence type="ECO:0000256" key="6">
    <source>
        <dbReference type="ARBA" id="ARBA00022679"/>
    </source>
</evidence>
<dbReference type="InterPro" id="IPR001129">
    <property type="entry name" value="Membr-assoc_MAPEG"/>
</dbReference>
<comment type="subcellular location">
    <subcellularLocation>
        <location evidence="3">Endoplasmic reticulum membrane</location>
        <topology evidence="3">Multi-pass membrane protein</topology>
    </subcellularLocation>
    <subcellularLocation>
        <location evidence="2">Mitochondrion outer membrane</location>
    </subcellularLocation>
</comment>
<accession>A0A8K1FRE8</accession>
<dbReference type="EC" id="2.5.1.18" evidence="5"/>
<organism evidence="19 20">
    <name type="scientific">Pythium oligandrum</name>
    <name type="common">Mycoparasitic fungus</name>
    <dbReference type="NCBI Taxonomy" id="41045"/>
    <lineage>
        <taxon>Eukaryota</taxon>
        <taxon>Sar</taxon>
        <taxon>Stramenopiles</taxon>
        <taxon>Oomycota</taxon>
        <taxon>Peronosporomycetes</taxon>
        <taxon>Pythiales</taxon>
        <taxon>Pythiaceae</taxon>
        <taxon>Pythium</taxon>
    </lineage>
</organism>
<evidence type="ECO:0000256" key="3">
    <source>
        <dbReference type="ARBA" id="ARBA00004477"/>
    </source>
</evidence>
<evidence type="ECO:0000256" key="15">
    <source>
        <dbReference type="ARBA" id="ARBA00039397"/>
    </source>
</evidence>
<comment type="subunit">
    <text evidence="14">Homotrimer; The trimer binds only one molecule of glutathione.</text>
</comment>
<evidence type="ECO:0000256" key="16">
    <source>
        <dbReference type="ARBA" id="ARBA00049385"/>
    </source>
</evidence>
<dbReference type="Gene3D" id="1.20.120.550">
    <property type="entry name" value="Membrane associated eicosanoid/glutathione metabolism-like domain"/>
    <property type="match status" value="1"/>
</dbReference>
<evidence type="ECO:0000256" key="11">
    <source>
        <dbReference type="ARBA" id="ARBA00022990"/>
    </source>
</evidence>
<dbReference type="GO" id="GO:0005741">
    <property type="term" value="C:mitochondrial outer membrane"/>
    <property type="evidence" value="ECO:0007669"/>
    <property type="project" value="UniProtKB-SubCell"/>
</dbReference>
<evidence type="ECO:0000256" key="10">
    <source>
        <dbReference type="ARBA" id="ARBA00022989"/>
    </source>
</evidence>
<keyword evidence="7 17" id="KW-0812">Transmembrane</keyword>
<gene>
    <name evidence="19" type="ORF">Poli38472_001083</name>
</gene>
<evidence type="ECO:0000256" key="4">
    <source>
        <dbReference type="ARBA" id="ARBA00010459"/>
    </source>
</evidence>
<dbReference type="InterPro" id="IPR023352">
    <property type="entry name" value="MAPEG-like_dom_sf"/>
</dbReference>
<dbReference type="Pfam" id="PF01124">
    <property type="entry name" value="MAPEG"/>
    <property type="match status" value="1"/>
</dbReference>
<name>A0A8K1FRE8_PYTOL</name>
<evidence type="ECO:0000256" key="1">
    <source>
        <dbReference type="ARBA" id="ARBA00003701"/>
    </source>
</evidence>
<comment type="catalytic activity">
    <reaction evidence="16">
        <text>RX + glutathione = an S-substituted glutathione + a halide anion + H(+)</text>
        <dbReference type="Rhea" id="RHEA:16437"/>
        <dbReference type="ChEBI" id="CHEBI:15378"/>
        <dbReference type="ChEBI" id="CHEBI:16042"/>
        <dbReference type="ChEBI" id="CHEBI:17792"/>
        <dbReference type="ChEBI" id="CHEBI:57925"/>
        <dbReference type="ChEBI" id="CHEBI:90779"/>
        <dbReference type="EC" id="2.5.1.18"/>
    </reaction>
    <physiologicalReaction direction="left-to-right" evidence="16">
        <dbReference type="Rhea" id="RHEA:16438"/>
    </physiologicalReaction>
</comment>
<dbReference type="InterPro" id="IPR040162">
    <property type="entry name" value="MGST1-like"/>
</dbReference>
<feature type="transmembrane region" description="Helical" evidence="17">
    <location>
        <begin position="137"/>
        <end position="156"/>
    </location>
</feature>
<evidence type="ECO:0000313" key="20">
    <source>
        <dbReference type="Proteomes" id="UP000794436"/>
    </source>
</evidence>
<evidence type="ECO:0000313" key="19">
    <source>
        <dbReference type="EMBL" id="TMW68927.1"/>
    </source>
</evidence>
<keyword evidence="13 17" id="KW-0472">Membrane</keyword>
<evidence type="ECO:0000256" key="8">
    <source>
        <dbReference type="ARBA" id="ARBA00022787"/>
    </source>
</evidence>
<evidence type="ECO:0000256" key="17">
    <source>
        <dbReference type="SAM" id="Phobius"/>
    </source>
</evidence>
<keyword evidence="12" id="KW-0496">Mitochondrion</keyword>
<evidence type="ECO:0000256" key="12">
    <source>
        <dbReference type="ARBA" id="ARBA00023128"/>
    </source>
</evidence>
<evidence type="ECO:0000256" key="14">
    <source>
        <dbReference type="ARBA" id="ARBA00038540"/>
    </source>
</evidence>
<dbReference type="OrthoDB" id="193139at2759"/>
<evidence type="ECO:0000256" key="7">
    <source>
        <dbReference type="ARBA" id="ARBA00022692"/>
    </source>
</evidence>
<protein>
    <recommendedName>
        <fullName evidence="15">Microsomal glutathione S-transferase 1</fullName>
        <ecNumber evidence="5">2.5.1.18</ecNumber>
    </recommendedName>
</protein>
<dbReference type="PANTHER" id="PTHR10689:SF6">
    <property type="entry name" value="MICROSOMAL GLUTATHIONE S-TRANSFERASE 1"/>
    <property type="match status" value="1"/>
</dbReference>
<dbReference type="GO" id="GO:0004364">
    <property type="term" value="F:glutathione transferase activity"/>
    <property type="evidence" value="ECO:0007669"/>
    <property type="project" value="UniProtKB-EC"/>
</dbReference>
<proteinExistence type="inferred from homology"/>
<evidence type="ECO:0000256" key="13">
    <source>
        <dbReference type="ARBA" id="ARBA00023136"/>
    </source>
</evidence>
<keyword evidence="11" id="KW-0007">Acetylation</keyword>
<comment type="similarity">
    <text evidence="4">Belongs to the MAPEG family.</text>
</comment>
<keyword evidence="20" id="KW-1185">Reference proteome</keyword>
<evidence type="ECO:0000256" key="9">
    <source>
        <dbReference type="ARBA" id="ARBA00022824"/>
    </source>
</evidence>
<keyword evidence="9" id="KW-0256">Endoplasmic reticulum</keyword>
<keyword evidence="6" id="KW-0808">Transferase</keyword>
<comment type="function">
    <text evidence="1">Conjugation of reduced glutathione to a wide number of exogenous and endogenous hydrophobic electrophiles.</text>
</comment>
<dbReference type="EMBL" id="SPLM01000001">
    <property type="protein sequence ID" value="TMW68927.1"/>
    <property type="molecule type" value="Genomic_DNA"/>
</dbReference>
<evidence type="ECO:0000256" key="5">
    <source>
        <dbReference type="ARBA" id="ARBA00012452"/>
    </source>
</evidence>
<evidence type="ECO:0000256" key="18">
    <source>
        <dbReference type="SAM" id="SignalP"/>
    </source>
</evidence>
<reference evidence="19" key="1">
    <citation type="submission" date="2019-03" db="EMBL/GenBank/DDBJ databases">
        <title>Long read genome sequence of the mycoparasitic Pythium oligandrum ATCC 38472 isolated from sugarbeet rhizosphere.</title>
        <authorList>
            <person name="Gaulin E."/>
        </authorList>
    </citation>
    <scope>NUCLEOTIDE SEQUENCE</scope>
    <source>
        <strain evidence="19">ATCC 38472_TT</strain>
    </source>
</reference>